<feature type="domain" description="MurNAc-LAA" evidence="4">
    <location>
        <begin position="364"/>
        <end position="471"/>
    </location>
</feature>
<accession>A0ABW3S2J4</accession>
<protein>
    <submittedName>
        <fullName evidence="5">N-acetylmuramoyl-L-alanine amidase</fullName>
        <ecNumber evidence="5">3.5.1.28</ecNumber>
    </submittedName>
</protein>
<dbReference type="Pfam" id="PF11741">
    <property type="entry name" value="AMIN"/>
    <property type="match status" value="1"/>
</dbReference>
<dbReference type="Pfam" id="PF01520">
    <property type="entry name" value="Amidase_3"/>
    <property type="match status" value="1"/>
</dbReference>
<keyword evidence="6" id="KW-1185">Reference proteome</keyword>
<dbReference type="RefSeq" id="WP_379321247.1">
    <property type="nucleotide sequence ID" value="NZ_JBHTLM010000020.1"/>
</dbReference>
<dbReference type="Proteomes" id="UP001597262">
    <property type="component" value="Unassembled WGS sequence"/>
</dbReference>
<dbReference type="Pfam" id="PF07833">
    <property type="entry name" value="Cu_amine_oxidN1"/>
    <property type="match status" value="1"/>
</dbReference>
<dbReference type="InterPro" id="IPR012854">
    <property type="entry name" value="Cu_amine_oxidase-like_N"/>
</dbReference>
<keyword evidence="1 5" id="KW-0378">Hydrolase</keyword>
<dbReference type="Gene3D" id="2.60.40.3500">
    <property type="match status" value="1"/>
</dbReference>
<dbReference type="SUPFAM" id="SSF55383">
    <property type="entry name" value="Copper amine oxidase, domain N"/>
    <property type="match status" value="1"/>
</dbReference>
<evidence type="ECO:0000313" key="5">
    <source>
        <dbReference type="EMBL" id="MFD1178808.1"/>
    </source>
</evidence>
<feature type="region of interest" description="Disordered" evidence="2">
    <location>
        <begin position="142"/>
        <end position="179"/>
    </location>
</feature>
<dbReference type="InterPro" id="IPR002508">
    <property type="entry name" value="MurNAc-LAA_cat"/>
</dbReference>
<dbReference type="SUPFAM" id="SSF53187">
    <property type="entry name" value="Zn-dependent exopeptidases"/>
    <property type="match status" value="1"/>
</dbReference>
<feature type="signal peptide" evidence="3">
    <location>
        <begin position="1"/>
        <end position="25"/>
    </location>
</feature>
<gene>
    <name evidence="5" type="ORF">ACFQ3W_21255</name>
</gene>
<dbReference type="GO" id="GO:0008745">
    <property type="term" value="F:N-acetylmuramoyl-L-alanine amidase activity"/>
    <property type="evidence" value="ECO:0007669"/>
    <property type="project" value="UniProtKB-EC"/>
</dbReference>
<evidence type="ECO:0000256" key="1">
    <source>
        <dbReference type="ARBA" id="ARBA00022801"/>
    </source>
</evidence>
<dbReference type="InterPro" id="IPR050695">
    <property type="entry name" value="N-acetylmuramoyl_amidase_3"/>
</dbReference>
<dbReference type="InterPro" id="IPR021731">
    <property type="entry name" value="AMIN_dom"/>
</dbReference>
<dbReference type="InterPro" id="IPR036582">
    <property type="entry name" value="Mao_N_sf"/>
</dbReference>
<dbReference type="Gene3D" id="3.40.630.40">
    <property type="entry name" value="Zn-dependent exopeptidases"/>
    <property type="match status" value="1"/>
</dbReference>
<evidence type="ECO:0000313" key="6">
    <source>
        <dbReference type="Proteomes" id="UP001597262"/>
    </source>
</evidence>
<sequence length="477" mass="51506">MKQKSIAAFVFMFMFLFSFTQIGHAAAGGTSIYLDGKALNLPANGQVQIVNGNVMIPFRVVAEELGFDVNWDNKARTVTIRQSGTTLTMIVNETVAEVNGSKVKLPESPMLAKDTTLVPMRFIGEQMGLKVSWDNETKSAYLVNPHSDSGSGKQDTAGSSSQTQQTKPASNSNSSSNLASVSGIGFSENRLTIALDKNVTPHVFTISGPERLVIDLPQAKFAETLNDGHLLDSSQNGSFDVTDYPDVSKVRYSLYSSNPSTIRIVLDLNYTVKYQVVNENNGLIIVDLNTGDAVVPTDNGQKTVVIDAGHGGSDPGASSVTKKKEKEFTLAVALKVEQLLKEETKINVVLTRNSDTYPTLSDRVKIAEGVNADIFISIHGNAGSSTASGVETYYTRAESSNLAKTMHKYLVQSSGLSDRKVRTASLHVTRETTMPAVLLECGYLSNKSDAALMYTDDFQNKVAQGIVEGIKEYLGIS</sequence>
<organism evidence="5 6">
    <name type="scientific">Paenibacillus puldeungensis</name>
    <dbReference type="NCBI Taxonomy" id="696536"/>
    <lineage>
        <taxon>Bacteria</taxon>
        <taxon>Bacillati</taxon>
        <taxon>Bacillota</taxon>
        <taxon>Bacilli</taxon>
        <taxon>Bacillales</taxon>
        <taxon>Paenibacillaceae</taxon>
        <taxon>Paenibacillus</taxon>
    </lineage>
</organism>
<dbReference type="PANTHER" id="PTHR30404">
    <property type="entry name" value="N-ACETYLMURAMOYL-L-ALANINE AMIDASE"/>
    <property type="match status" value="1"/>
</dbReference>
<reference evidence="6" key="1">
    <citation type="journal article" date="2019" name="Int. J. Syst. Evol. Microbiol.">
        <title>The Global Catalogue of Microorganisms (GCM) 10K type strain sequencing project: providing services to taxonomists for standard genome sequencing and annotation.</title>
        <authorList>
            <consortium name="The Broad Institute Genomics Platform"/>
            <consortium name="The Broad Institute Genome Sequencing Center for Infectious Disease"/>
            <person name="Wu L."/>
            <person name="Ma J."/>
        </authorList>
    </citation>
    <scope>NUCLEOTIDE SEQUENCE [LARGE SCALE GENOMIC DNA]</scope>
    <source>
        <strain evidence="6">CCUG 59189</strain>
    </source>
</reference>
<dbReference type="PANTHER" id="PTHR30404:SF0">
    <property type="entry name" value="N-ACETYLMURAMOYL-L-ALANINE AMIDASE AMIC"/>
    <property type="match status" value="1"/>
</dbReference>
<name>A0ABW3S2J4_9BACL</name>
<dbReference type="EC" id="3.5.1.28" evidence="5"/>
<evidence type="ECO:0000256" key="2">
    <source>
        <dbReference type="SAM" id="MobiDB-lite"/>
    </source>
</evidence>
<feature type="compositionally biased region" description="Polar residues" evidence="2">
    <location>
        <begin position="146"/>
        <end position="169"/>
    </location>
</feature>
<evidence type="ECO:0000259" key="4">
    <source>
        <dbReference type="SMART" id="SM00646"/>
    </source>
</evidence>
<dbReference type="EMBL" id="JBHTLM010000020">
    <property type="protein sequence ID" value="MFD1178808.1"/>
    <property type="molecule type" value="Genomic_DNA"/>
</dbReference>
<evidence type="ECO:0000256" key="3">
    <source>
        <dbReference type="SAM" id="SignalP"/>
    </source>
</evidence>
<dbReference type="SMART" id="SM00646">
    <property type="entry name" value="Ami_3"/>
    <property type="match status" value="1"/>
</dbReference>
<feature type="compositionally biased region" description="Low complexity" evidence="2">
    <location>
        <begin position="170"/>
        <end position="179"/>
    </location>
</feature>
<comment type="caution">
    <text evidence="5">The sequence shown here is derived from an EMBL/GenBank/DDBJ whole genome shotgun (WGS) entry which is preliminary data.</text>
</comment>
<proteinExistence type="predicted"/>
<dbReference type="CDD" id="cd02696">
    <property type="entry name" value="MurNAc-LAA"/>
    <property type="match status" value="1"/>
</dbReference>
<dbReference type="Gene3D" id="3.30.457.10">
    <property type="entry name" value="Copper amine oxidase-like, N-terminal domain"/>
    <property type="match status" value="1"/>
</dbReference>
<feature type="chain" id="PRO_5046754398" evidence="3">
    <location>
        <begin position="26"/>
        <end position="477"/>
    </location>
</feature>
<keyword evidence="3" id="KW-0732">Signal</keyword>